<evidence type="ECO:0000256" key="11">
    <source>
        <dbReference type="ARBA" id="ARBA00023004"/>
    </source>
</evidence>
<name>A0A5E4PP60_9NEOP</name>
<dbReference type="PROSITE" id="PS00086">
    <property type="entry name" value="CYTOCHROME_P450"/>
    <property type="match status" value="1"/>
</dbReference>
<dbReference type="EMBL" id="FZQP02000032">
    <property type="protein sequence ID" value="VVC86861.1"/>
    <property type="molecule type" value="Genomic_DNA"/>
</dbReference>
<keyword evidence="8" id="KW-0256">Endoplasmic reticulum</keyword>
<evidence type="ECO:0000256" key="14">
    <source>
        <dbReference type="PIRSR" id="PIRSR602401-1"/>
    </source>
</evidence>
<evidence type="ECO:0000256" key="13">
    <source>
        <dbReference type="ARBA" id="ARBA00023136"/>
    </source>
</evidence>
<comment type="subcellular location">
    <subcellularLocation>
        <location evidence="4">Endoplasmic reticulum membrane</location>
        <topology evidence="4">Peripheral membrane protein</topology>
    </subcellularLocation>
    <subcellularLocation>
        <location evidence="3">Microsome membrane</location>
        <topology evidence="3">Peripheral membrane protein</topology>
    </subcellularLocation>
</comment>
<dbReference type="InterPro" id="IPR036396">
    <property type="entry name" value="Cyt_P450_sf"/>
</dbReference>
<feature type="binding site" description="axial binding residue" evidence="14">
    <location>
        <position position="436"/>
    </location>
    <ligand>
        <name>heme</name>
        <dbReference type="ChEBI" id="CHEBI:30413"/>
    </ligand>
    <ligandPart>
        <name>Fe</name>
        <dbReference type="ChEBI" id="CHEBI:18248"/>
    </ligandPart>
</feature>
<evidence type="ECO:0000313" key="18">
    <source>
        <dbReference type="Proteomes" id="UP000324832"/>
    </source>
</evidence>
<keyword evidence="11 14" id="KW-0408">Iron</keyword>
<dbReference type="Gene3D" id="1.10.630.10">
    <property type="entry name" value="Cytochrome P450"/>
    <property type="match status" value="1"/>
</dbReference>
<dbReference type="AlphaFoldDB" id="A0A5E4PP60"/>
<dbReference type="PANTHER" id="PTHR24291:SF189">
    <property type="entry name" value="CYTOCHROME P450 4C3-RELATED"/>
    <property type="match status" value="1"/>
</dbReference>
<organism evidence="17 18">
    <name type="scientific">Leptidea sinapis</name>
    <dbReference type="NCBI Taxonomy" id="189913"/>
    <lineage>
        <taxon>Eukaryota</taxon>
        <taxon>Metazoa</taxon>
        <taxon>Ecdysozoa</taxon>
        <taxon>Arthropoda</taxon>
        <taxon>Hexapoda</taxon>
        <taxon>Insecta</taxon>
        <taxon>Pterygota</taxon>
        <taxon>Neoptera</taxon>
        <taxon>Endopterygota</taxon>
        <taxon>Lepidoptera</taxon>
        <taxon>Glossata</taxon>
        <taxon>Ditrysia</taxon>
        <taxon>Papilionoidea</taxon>
        <taxon>Pieridae</taxon>
        <taxon>Dismorphiinae</taxon>
        <taxon>Leptidea</taxon>
    </lineage>
</organism>
<keyword evidence="6 14" id="KW-0349">Heme</keyword>
<evidence type="ECO:0000256" key="3">
    <source>
        <dbReference type="ARBA" id="ARBA00004174"/>
    </source>
</evidence>
<keyword evidence="12 15" id="KW-0503">Monooxygenase</keyword>
<gene>
    <name evidence="17" type="ORF">LSINAPIS_LOCUS601</name>
</gene>
<reference evidence="17 18" key="1">
    <citation type="submission" date="2017-07" db="EMBL/GenBank/DDBJ databases">
        <authorList>
            <person name="Talla V."/>
            <person name="Backstrom N."/>
        </authorList>
    </citation>
    <scope>NUCLEOTIDE SEQUENCE [LARGE SCALE GENOMIC DNA]</scope>
</reference>
<evidence type="ECO:0008006" key="19">
    <source>
        <dbReference type="Google" id="ProtNLM"/>
    </source>
</evidence>
<evidence type="ECO:0000256" key="10">
    <source>
        <dbReference type="ARBA" id="ARBA00023002"/>
    </source>
</evidence>
<dbReference type="InterPro" id="IPR017972">
    <property type="entry name" value="Cyt_P450_CS"/>
</dbReference>
<comment type="similarity">
    <text evidence="5 15">Belongs to the cytochrome P450 family.</text>
</comment>
<keyword evidence="9" id="KW-0492">Microsome</keyword>
<dbReference type="Proteomes" id="UP000324832">
    <property type="component" value="Unassembled WGS sequence"/>
</dbReference>
<dbReference type="GO" id="GO:0020037">
    <property type="term" value="F:heme binding"/>
    <property type="evidence" value="ECO:0007669"/>
    <property type="project" value="InterPro"/>
</dbReference>
<comment type="function">
    <text evidence="2">May be involved in the metabolism of insect hormones and in the breakdown of synthetic insecticides.</text>
</comment>
<evidence type="ECO:0000256" key="9">
    <source>
        <dbReference type="ARBA" id="ARBA00022848"/>
    </source>
</evidence>
<sequence length="489" mass="56900">MLWQIGVVVLVILLIKNFLRHEQSSLSKLPGPPKLPIFGDALSFIWLTQEQMFKKLVQLQYLYGHRVVVKIFNKYVLQLYDPKDIEIILTHTKNIAKSKPYEFMTPWLGTGLLISSGSKWHKRRKILTPAFHFDVLKSFARVFEESSRVMVNELIQQLQNGHDVLNVMPFISDFTLSTICETAMGTNLNSDKIDANRLEYKQSILDIGTLIMIRLTRFWLHPALIFNNLPIGKRFKKCLQDNNSFTDRVIEERRKKRRDTEVEVNGGRRRMMLLDLLLDAESKGEIDLSGIKEEVNTFMFEGHDTTAMALTFGLMLLADHEEVQDLIHDECKSIFGDSMRTATLSDLAEMKYLEATIKEILRLYPSVPLIGRTIEEDFMLGDIKVTKGVEVMLHIYDLHRREDLFPEPEQFRPERFLSGEKMNFTFIPFSAGPRNCIGQRFAMQEMKYMLSEMVRHFKLFPTVKNFKPTMKVDLVLRTDDPIRIKLALR</sequence>
<feature type="signal peptide" evidence="16">
    <location>
        <begin position="1"/>
        <end position="21"/>
    </location>
</feature>
<dbReference type="GO" id="GO:0005506">
    <property type="term" value="F:iron ion binding"/>
    <property type="evidence" value="ECO:0007669"/>
    <property type="project" value="InterPro"/>
</dbReference>
<keyword evidence="7 14" id="KW-0479">Metal-binding</keyword>
<keyword evidence="16" id="KW-0732">Signal</keyword>
<accession>A0A5E4PP60</accession>
<protein>
    <recommendedName>
        <fullName evidence="19">Cytochrome P450</fullName>
    </recommendedName>
</protein>
<keyword evidence="10 15" id="KW-0560">Oxidoreductase</keyword>
<dbReference type="PRINTS" id="PR00463">
    <property type="entry name" value="EP450I"/>
</dbReference>
<evidence type="ECO:0000256" key="7">
    <source>
        <dbReference type="ARBA" id="ARBA00022723"/>
    </source>
</evidence>
<dbReference type="InterPro" id="IPR050196">
    <property type="entry name" value="Cytochrome_P450_Monoox"/>
</dbReference>
<dbReference type="PANTHER" id="PTHR24291">
    <property type="entry name" value="CYTOCHROME P450 FAMILY 4"/>
    <property type="match status" value="1"/>
</dbReference>
<dbReference type="GO" id="GO:0005789">
    <property type="term" value="C:endoplasmic reticulum membrane"/>
    <property type="evidence" value="ECO:0007669"/>
    <property type="project" value="UniProtKB-SubCell"/>
</dbReference>
<evidence type="ECO:0000256" key="15">
    <source>
        <dbReference type="RuleBase" id="RU000461"/>
    </source>
</evidence>
<keyword evidence="13" id="KW-0472">Membrane</keyword>
<dbReference type="InterPro" id="IPR001128">
    <property type="entry name" value="Cyt_P450"/>
</dbReference>
<evidence type="ECO:0000256" key="16">
    <source>
        <dbReference type="SAM" id="SignalP"/>
    </source>
</evidence>
<dbReference type="SUPFAM" id="SSF48264">
    <property type="entry name" value="Cytochrome P450"/>
    <property type="match status" value="1"/>
</dbReference>
<keyword evidence="18" id="KW-1185">Reference proteome</keyword>
<evidence type="ECO:0000256" key="8">
    <source>
        <dbReference type="ARBA" id="ARBA00022824"/>
    </source>
</evidence>
<evidence type="ECO:0000256" key="12">
    <source>
        <dbReference type="ARBA" id="ARBA00023033"/>
    </source>
</evidence>
<feature type="chain" id="PRO_5022797579" description="Cytochrome P450" evidence="16">
    <location>
        <begin position="22"/>
        <end position="489"/>
    </location>
</feature>
<dbReference type="Pfam" id="PF00067">
    <property type="entry name" value="p450"/>
    <property type="match status" value="1"/>
</dbReference>
<dbReference type="GO" id="GO:0016705">
    <property type="term" value="F:oxidoreductase activity, acting on paired donors, with incorporation or reduction of molecular oxygen"/>
    <property type="evidence" value="ECO:0007669"/>
    <property type="project" value="InterPro"/>
</dbReference>
<evidence type="ECO:0000256" key="2">
    <source>
        <dbReference type="ARBA" id="ARBA00003690"/>
    </source>
</evidence>
<evidence type="ECO:0000256" key="4">
    <source>
        <dbReference type="ARBA" id="ARBA00004406"/>
    </source>
</evidence>
<evidence type="ECO:0000256" key="6">
    <source>
        <dbReference type="ARBA" id="ARBA00022617"/>
    </source>
</evidence>
<evidence type="ECO:0000313" key="17">
    <source>
        <dbReference type="EMBL" id="VVC86861.1"/>
    </source>
</evidence>
<proteinExistence type="inferred from homology"/>
<comment type="cofactor">
    <cofactor evidence="1 14">
        <name>heme</name>
        <dbReference type="ChEBI" id="CHEBI:30413"/>
    </cofactor>
</comment>
<evidence type="ECO:0000256" key="1">
    <source>
        <dbReference type="ARBA" id="ARBA00001971"/>
    </source>
</evidence>
<dbReference type="CDD" id="cd20628">
    <property type="entry name" value="CYP4"/>
    <property type="match status" value="1"/>
</dbReference>
<dbReference type="InterPro" id="IPR002401">
    <property type="entry name" value="Cyt_P450_E_grp-I"/>
</dbReference>
<dbReference type="PRINTS" id="PR00385">
    <property type="entry name" value="P450"/>
</dbReference>
<evidence type="ECO:0000256" key="5">
    <source>
        <dbReference type="ARBA" id="ARBA00010617"/>
    </source>
</evidence>
<dbReference type="GO" id="GO:0004497">
    <property type="term" value="F:monooxygenase activity"/>
    <property type="evidence" value="ECO:0007669"/>
    <property type="project" value="UniProtKB-KW"/>
</dbReference>